<accession>Q1Q0H0</accession>
<organism evidence="1">
    <name type="scientific">Kuenenia stuttgartiensis</name>
    <dbReference type="NCBI Taxonomy" id="174633"/>
    <lineage>
        <taxon>Bacteria</taxon>
        <taxon>Pseudomonadati</taxon>
        <taxon>Planctomycetota</taxon>
        <taxon>Candidatus Brocadiia</taxon>
        <taxon>Candidatus Brocadiales</taxon>
        <taxon>Candidatus Brocadiaceae</taxon>
        <taxon>Candidatus Kuenenia</taxon>
    </lineage>
</organism>
<reference evidence="1" key="1">
    <citation type="journal article" date="2006" name="Nature">
        <title>Deciphering the evolution and metabolism of an anammox bacterium from a community genome.</title>
        <authorList>
            <person name="Strous M."/>
            <person name="Pelletier E."/>
            <person name="Mangenot S."/>
            <person name="Rattei T."/>
            <person name="Lehner A."/>
            <person name="Taylor M.W."/>
            <person name="Horn M."/>
            <person name="Daims H."/>
            <person name="Bartol-Mavel D."/>
            <person name="Wincker P."/>
            <person name="Barbe V."/>
            <person name="Fonknechten N."/>
            <person name="Vallenet D."/>
            <person name="Segurens B."/>
            <person name="Schenowitz-Truong C."/>
            <person name="Medigue C."/>
            <person name="Collingro A."/>
            <person name="Snel B."/>
            <person name="Dutilh B.E."/>
            <person name="OpDenCamp H.J.M."/>
            <person name="vanDerDrift C."/>
            <person name="Cirpus I."/>
            <person name="vanDePas-Schoonen K.T."/>
            <person name="Harhangi H.R."/>
            <person name="vanNiftrik L."/>
            <person name="Schmid M."/>
            <person name="Keltjens J."/>
            <person name="vanDeVossenberg J."/>
            <person name="Kartal B."/>
            <person name="Meier H."/>
            <person name="Frishman D."/>
            <person name="Huynen M.A."/>
            <person name="Mewes H."/>
            <person name="Weissenbach J."/>
            <person name="Jetten M.S.M."/>
            <person name="Wagner M."/>
            <person name="LePaslier D."/>
        </authorList>
    </citation>
    <scope>NUCLEOTIDE SEQUENCE</scope>
</reference>
<reference evidence="1" key="2">
    <citation type="submission" date="2006-01" db="EMBL/GenBank/DDBJ databases">
        <authorList>
            <person name="Genoscope"/>
        </authorList>
    </citation>
    <scope>NUCLEOTIDE SEQUENCE</scope>
</reference>
<dbReference type="EMBL" id="CT573072">
    <property type="protein sequence ID" value="CAJ72031.1"/>
    <property type="molecule type" value="Genomic_DNA"/>
</dbReference>
<proteinExistence type="predicted"/>
<sequence>MFEKNIFVVRLYFSRGVFMKRMTEQHLINALGGESQVPINLLFISWQV</sequence>
<dbReference type="AlphaFoldDB" id="Q1Q0H0"/>
<name>Q1Q0H0_KUEST</name>
<protein>
    <submittedName>
        <fullName evidence="1">Uncharacterized protein</fullName>
    </submittedName>
</protein>
<evidence type="ECO:0000313" key="1">
    <source>
        <dbReference type="EMBL" id="CAJ72031.1"/>
    </source>
</evidence>
<gene>
    <name evidence="1" type="ORF">kustd1286</name>
</gene>